<organism evidence="2 3">
    <name type="scientific">Marinomonas piezotolerans</name>
    <dbReference type="NCBI Taxonomy" id="2213058"/>
    <lineage>
        <taxon>Bacteria</taxon>
        <taxon>Pseudomonadati</taxon>
        <taxon>Pseudomonadota</taxon>
        <taxon>Gammaproteobacteria</taxon>
        <taxon>Oceanospirillales</taxon>
        <taxon>Oceanospirillaceae</taxon>
        <taxon>Marinomonas</taxon>
    </lineage>
</organism>
<dbReference type="AlphaFoldDB" id="A0A370UE02"/>
<keyword evidence="1" id="KW-1133">Transmembrane helix</keyword>
<name>A0A370UE02_9GAMM</name>
<evidence type="ECO:0000313" key="2">
    <source>
        <dbReference type="EMBL" id="RDL46018.1"/>
    </source>
</evidence>
<sequence length="109" mass="11852">MPNTYFTLIIIGMFVVTFGIRFVLFASAHKAVMPKWLESGLKYVPVSVLTAIIAPMSVTDDSGLNLAISNPWFVGALTAFLVGLIFKHQLLTICVGVATFFITKLLTGN</sequence>
<evidence type="ECO:0000256" key="1">
    <source>
        <dbReference type="SAM" id="Phobius"/>
    </source>
</evidence>
<protein>
    <submittedName>
        <fullName evidence="2">AzlD domain-containing protein</fullName>
    </submittedName>
</protein>
<dbReference type="Pfam" id="PF05437">
    <property type="entry name" value="AzlD"/>
    <property type="match status" value="1"/>
</dbReference>
<dbReference type="InterPro" id="IPR008407">
    <property type="entry name" value="Brnchd-chn_aa_trnsp_AzlD"/>
</dbReference>
<comment type="caution">
    <text evidence="2">The sequence shown here is derived from an EMBL/GenBank/DDBJ whole genome shotgun (WGS) entry which is preliminary data.</text>
</comment>
<proteinExistence type="predicted"/>
<keyword evidence="1" id="KW-0472">Membrane</keyword>
<evidence type="ECO:0000313" key="3">
    <source>
        <dbReference type="Proteomes" id="UP000254326"/>
    </source>
</evidence>
<feature type="transmembrane region" description="Helical" evidence="1">
    <location>
        <begin position="90"/>
        <end position="107"/>
    </location>
</feature>
<feature type="transmembrane region" description="Helical" evidence="1">
    <location>
        <begin position="40"/>
        <end position="58"/>
    </location>
</feature>
<accession>A0A370UE02</accession>
<reference evidence="2 3" key="1">
    <citation type="submission" date="2018-06" db="EMBL/GenBank/DDBJ databases">
        <title>Marinomonas sp. YLB-05 draft genome sequence.</title>
        <authorList>
            <person name="Yu L."/>
            <person name="Tang X."/>
        </authorList>
    </citation>
    <scope>NUCLEOTIDE SEQUENCE [LARGE SCALE GENOMIC DNA]</scope>
    <source>
        <strain evidence="2 3">YLB-05</strain>
    </source>
</reference>
<gene>
    <name evidence="2" type="ORF">DN730_02965</name>
</gene>
<feature type="transmembrane region" description="Helical" evidence="1">
    <location>
        <begin position="6"/>
        <end position="28"/>
    </location>
</feature>
<dbReference type="RefSeq" id="WP_115466604.1">
    <property type="nucleotide sequence ID" value="NZ_QKRA01000001.1"/>
</dbReference>
<keyword evidence="1" id="KW-0812">Transmembrane</keyword>
<keyword evidence="3" id="KW-1185">Reference proteome</keyword>
<dbReference type="EMBL" id="QKRA01000001">
    <property type="protein sequence ID" value="RDL46018.1"/>
    <property type="molecule type" value="Genomic_DNA"/>
</dbReference>
<dbReference type="OrthoDB" id="8942869at2"/>
<dbReference type="Proteomes" id="UP000254326">
    <property type="component" value="Unassembled WGS sequence"/>
</dbReference>